<keyword evidence="3" id="KW-0689">Ribosomal protein</keyword>
<evidence type="ECO:0000313" key="8">
    <source>
        <dbReference type="EMBL" id="CEO46593.1"/>
    </source>
</evidence>
<dbReference type="GO" id="GO:0006412">
    <property type="term" value="P:translation"/>
    <property type="evidence" value="ECO:0007669"/>
    <property type="project" value="InterPro"/>
</dbReference>
<dbReference type="EMBL" id="CDPU01000005">
    <property type="protein sequence ID" value="CEO46593.1"/>
    <property type="molecule type" value="Genomic_DNA"/>
</dbReference>
<name>A0A0B7JNM6_BIOOC</name>
<reference evidence="8" key="1">
    <citation type="submission" date="2015-01" db="EMBL/GenBank/DDBJ databases">
        <authorList>
            <person name="Durling Mikael"/>
        </authorList>
    </citation>
    <scope>NUCLEOTIDE SEQUENCE</scope>
</reference>
<dbReference type="PANTHER" id="PTHR13477:SF0">
    <property type="entry name" value="LARGE RIBOSOMAL SUBUNIT PROTEIN ML49"/>
    <property type="match status" value="1"/>
</dbReference>
<dbReference type="Proteomes" id="UP000616885">
    <property type="component" value="Unassembled WGS sequence"/>
</dbReference>
<evidence type="ECO:0000256" key="1">
    <source>
        <dbReference type="ARBA" id="ARBA00004173"/>
    </source>
</evidence>
<dbReference type="Pfam" id="PF05046">
    <property type="entry name" value="Img2"/>
    <property type="match status" value="1"/>
</dbReference>
<evidence type="ECO:0000256" key="5">
    <source>
        <dbReference type="ARBA" id="ARBA00023274"/>
    </source>
</evidence>
<dbReference type="GO" id="GO:0003735">
    <property type="term" value="F:structural constituent of ribosome"/>
    <property type="evidence" value="ECO:0007669"/>
    <property type="project" value="InterPro"/>
</dbReference>
<proteinExistence type="inferred from homology"/>
<reference evidence="9" key="2">
    <citation type="submission" date="2020-10" db="EMBL/GenBank/DDBJ databases">
        <title>High-Quality Genome Resource of Clonostachys rosea strain S41 by Oxford Nanopore Long-Read Sequencing.</title>
        <authorList>
            <person name="Wang H."/>
        </authorList>
    </citation>
    <scope>NUCLEOTIDE SEQUENCE</scope>
    <source>
        <strain evidence="9">S41</strain>
    </source>
</reference>
<dbReference type="GO" id="GO:0005762">
    <property type="term" value="C:mitochondrial large ribosomal subunit"/>
    <property type="evidence" value="ECO:0007669"/>
    <property type="project" value="TreeGrafter"/>
</dbReference>
<feature type="region of interest" description="Disordered" evidence="7">
    <location>
        <begin position="41"/>
        <end position="69"/>
    </location>
</feature>
<evidence type="ECO:0000313" key="9">
    <source>
        <dbReference type="EMBL" id="KAF9756827.1"/>
    </source>
</evidence>
<evidence type="ECO:0000256" key="3">
    <source>
        <dbReference type="ARBA" id="ARBA00022980"/>
    </source>
</evidence>
<dbReference type="InterPro" id="IPR007740">
    <property type="entry name" value="Ribosomal_mL49"/>
</dbReference>
<organism evidence="8">
    <name type="scientific">Bionectria ochroleuca</name>
    <name type="common">Gliocladium roseum</name>
    <dbReference type="NCBI Taxonomy" id="29856"/>
    <lineage>
        <taxon>Eukaryota</taxon>
        <taxon>Fungi</taxon>
        <taxon>Dikarya</taxon>
        <taxon>Ascomycota</taxon>
        <taxon>Pezizomycotina</taxon>
        <taxon>Sordariomycetes</taxon>
        <taxon>Hypocreomycetidae</taxon>
        <taxon>Hypocreales</taxon>
        <taxon>Bionectriaceae</taxon>
        <taxon>Clonostachys</taxon>
    </lineage>
</organism>
<sequence>MAHNLTRSFACLRVSAATPSTLARSAPFFQQIAFVSYRPNPLAPRRPHQPPPVKIHPSERPLAREPLNPPTITEEELASRPYVVRRTPYAQLPVYRVWKSGGTREIILVKKVNGNKQQLVKELKEKIGIAQDKIKINPTTGHIEINGHYLDKTRAHLIERGF</sequence>
<keyword evidence="5" id="KW-0687">Ribonucleoprotein</keyword>
<feature type="compositionally biased region" description="Pro residues" evidence="7">
    <location>
        <begin position="41"/>
        <end position="54"/>
    </location>
</feature>
<dbReference type="EMBL" id="JADCTT010000002">
    <property type="protein sequence ID" value="KAF9756827.1"/>
    <property type="molecule type" value="Genomic_DNA"/>
</dbReference>
<dbReference type="Gene3D" id="3.30.780.10">
    <property type="entry name" value="SUI1-like domain"/>
    <property type="match status" value="1"/>
</dbReference>
<protein>
    <recommendedName>
        <fullName evidence="6">Large ribosomal subunit protein mL49</fullName>
    </recommendedName>
</protein>
<keyword evidence="4" id="KW-0496">Mitochondrion</keyword>
<comment type="subcellular location">
    <subcellularLocation>
        <location evidence="1">Mitochondrion</location>
    </subcellularLocation>
</comment>
<evidence type="ECO:0000256" key="6">
    <source>
        <dbReference type="ARBA" id="ARBA00035191"/>
    </source>
</evidence>
<comment type="similarity">
    <text evidence="2">Belongs to the mitochondrion-specific ribosomal protein mL49 family.</text>
</comment>
<evidence type="ECO:0000256" key="7">
    <source>
        <dbReference type="SAM" id="MobiDB-lite"/>
    </source>
</evidence>
<evidence type="ECO:0000256" key="4">
    <source>
        <dbReference type="ARBA" id="ARBA00023128"/>
    </source>
</evidence>
<evidence type="ECO:0000256" key="2">
    <source>
        <dbReference type="ARBA" id="ARBA00005677"/>
    </source>
</evidence>
<dbReference type="PANTHER" id="PTHR13477">
    <property type="entry name" value="MITOCHONDRIAL 39S RIBOSOMAL PROTEIN L49"/>
    <property type="match status" value="1"/>
</dbReference>
<dbReference type="AlphaFoldDB" id="A0A0B7JNM6"/>
<accession>A0A0B7JNM6</accession>
<gene>
    <name evidence="8" type="ORF">BN869_000002648_1</name>
    <name evidence="9" type="ORF">IM811_007771</name>
</gene>